<proteinExistence type="predicted"/>
<keyword evidence="3" id="KW-1185">Reference proteome</keyword>
<comment type="caution">
    <text evidence="2">The sequence shown here is derived from an EMBL/GenBank/DDBJ whole genome shotgun (WGS) entry which is preliminary data.</text>
</comment>
<evidence type="ECO:0000313" key="3">
    <source>
        <dbReference type="Proteomes" id="UP000541033"/>
    </source>
</evidence>
<dbReference type="AlphaFoldDB" id="A0A7X5R348"/>
<accession>A0A7X5R348</accession>
<protein>
    <recommendedName>
        <fullName evidence="1">GmrSD restriction endonucleases N-terminal domain-containing protein</fullName>
    </recommendedName>
</protein>
<dbReference type="InterPro" id="IPR004919">
    <property type="entry name" value="GmrSD_N"/>
</dbReference>
<dbReference type="PANTHER" id="PTHR39639">
    <property type="entry name" value="CHROMOSOME 16, WHOLE GENOME SHOTGUN SEQUENCE"/>
    <property type="match status" value="1"/>
</dbReference>
<dbReference type="Pfam" id="PF03235">
    <property type="entry name" value="GmrSD_N"/>
    <property type="match status" value="1"/>
</dbReference>
<sequence length="634" mass="70499">MSNIIEEPEVDEVQEDDTRSQLQARIAESLSQLSEATDSPVGLQFGSPFAVTEVRFDTDDWMSRLADVQGWLHFGEDLSTTDTDAFLASLVSSLSFDNPNDGAESDGLRLRLTEAALERLSERAELALRLQQEFLTDIDTEGSSRTSVTAGWTERWVTEDDTTGPVTHDPVNAKADVWPIFQLTNRKMNLAPSYQRGDVWRTGDRQALIESILRGIPLPSIILLRTGAKTPHDVVDGKQRLTAILRFVGQHPVALAKIAEANAKHPEVNLPFLFANDYPKFRRAWKQYMGEPLTAKLEDDFYFPFKLRNGTNSGLAGPELELLRGKYFTEIRDNTIRVSDQEVTIKELFEGAPDYKVPVIEYTKASQRQIHEVFKLYNKQGMHLNAEEIRNAVYHDIELTRAILIAAGDANPRADISDVAPSLTSVNGILDLGKNLVDYGFGESRYRRTKVLGWVVATLVSDTGGKLLPSTARHTDLLLGQVQSEVTHPLRDGSRIAGLFKLIAQSVDVHAAHDELWPDSFRGDGKTSKWQDLQLVGSLVGITIALAGSPDDIENRIETSADEIRKAAVEEWIRPEKTQTRTQWDYIARIAEGVVGKLGIDIATASDEIRTRFGSSGIESLLGSKLPPEGEKRQ</sequence>
<dbReference type="PANTHER" id="PTHR39639:SF1">
    <property type="entry name" value="DUF262 DOMAIN-CONTAINING PROTEIN"/>
    <property type="match status" value="1"/>
</dbReference>
<evidence type="ECO:0000259" key="1">
    <source>
        <dbReference type="Pfam" id="PF03235"/>
    </source>
</evidence>
<gene>
    <name evidence="2" type="ORF">FHX76_002690</name>
</gene>
<dbReference type="EMBL" id="JAAMOX010000002">
    <property type="protein sequence ID" value="NIH54794.1"/>
    <property type="molecule type" value="Genomic_DNA"/>
</dbReference>
<name>A0A7X5R348_9MICO</name>
<feature type="domain" description="GmrSD restriction endonucleases N-terminal" evidence="1">
    <location>
        <begin position="185"/>
        <end position="394"/>
    </location>
</feature>
<organism evidence="2 3">
    <name type="scientific">Lysinibacter cavernae</name>
    <dbReference type="NCBI Taxonomy" id="1640652"/>
    <lineage>
        <taxon>Bacteria</taxon>
        <taxon>Bacillati</taxon>
        <taxon>Actinomycetota</taxon>
        <taxon>Actinomycetes</taxon>
        <taxon>Micrococcales</taxon>
        <taxon>Microbacteriaceae</taxon>
        <taxon>Lysinibacter</taxon>
    </lineage>
</organism>
<dbReference type="RefSeq" id="WP_167151346.1">
    <property type="nucleotide sequence ID" value="NZ_JAAMOX010000002.1"/>
</dbReference>
<dbReference type="Proteomes" id="UP000541033">
    <property type="component" value="Unassembled WGS sequence"/>
</dbReference>
<evidence type="ECO:0000313" key="2">
    <source>
        <dbReference type="EMBL" id="NIH54794.1"/>
    </source>
</evidence>
<reference evidence="2 3" key="1">
    <citation type="submission" date="2020-02" db="EMBL/GenBank/DDBJ databases">
        <title>Sequencing the genomes of 1000 actinobacteria strains.</title>
        <authorList>
            <person name="Klenk H.-P."/>
        </authorList>
    </citation>
    <scope>NUCLEOTIDE SEQUENCE [LARGE SCALE GENOMIC DNA]</scope>
    <source>
        <strain evidence="2 3">DSM 27960</strain>
    </source>
</reference>